<dbReference type="Proteomes" id="UP000243657">
    <property type="component" value="Unassembled WGS sequence"/>
</dbReference>
<accession>A0A261F7H2</accession>
<reference evidence="1 2" key="1">
    <citation type="journal article" date="2017" name="BMC Genomics">
        <title>Comparative genomic and phylogenomic analyses of the Bifidobacteriaceae family.</title>
        <authorList>
            <person name="Lugli G.A."/>
            <person name="Milani C."/>
            <person name="Turroni F."/>
            <person name="Duranti S."/>
            <person name="Mancabelli L."/>
            <person name="Mangifesta M."/>
            <person name="Ferrario C."/>
            <person name="Modesto M."/>
            <person name="Mattarelli P."/>
            <person name="Jiri K."/>
            <person name="van Sinderen D."/>
            <person name="Ventura M."/>
        </authorList>
    </citation>
    <scope>NUCLEOTIDE SEQUENCE [LARGE SCALE GENOMIC DNA]</scope>
    <source>
        <strain evidence="1 2">DSM 24762</strain>
    </source>
</reference>
<protein>
    <submittedName>
        <fullName evidence="1">Type II-A CRISPR-associated protein Csn2</fullName>
    </submittedName>
</protein>
<keyword evidence="2" id="KW-1185">Reference proteome</keyword>
<sequence>MISVVSMPPLEPFELGEGLNVLSVYSAQILFNLTQLLKGDMEKGSLFDEKGKLCEKVSGQILFIGDVAGEYSFSDWFMKTALTKMLLNFDSEQLKILHDAFEMGYSVFDAIALDRMLPVTVSGEFDPKAILSIYKPTLAVPNPENFYDVLQAVIDTAGALNEKRMLVMVHITEYSTQEQLEYLSKDIKRQNLQVLSLERTDHLFRFGESGIGRSWYIDEDFVQFS</sequence>
<dbReference type="Gene3D" id="3.40.50.11940">
    <property type="match status" value="1"/>
</dbReference>
<dbReference type="AlphaFoldDB" id="A0A261F7H2"/>
<gene>
    <name evidence="1" type="ORF">ALMA_0412</name>
</gene>
<name>A0A261F7H2_9BIFI</name>
<evidence type="ECO:0000313" key="2">
    <source>
        <dbReference type="Proteomes" id="UP000243657"/>
    </source>
</evidence>
<evidence type="ECO:0000313" key="1">
    <source>
        <dbReference type="EMBL" id="OZG55087.1"/>
    </source>
</evidence>
<dbReference type="InterPro" id="IPR010146">
    <property type="entry name" value="CRISPR-assoc_prot_Csn2-typ"/>
</dbReference>
<proteinExistence type="predicted"/>
<dbReference type="InterPro" id="IPR038600">
    <property type="entry name" value="Csn2_sf"/>
</dbReference>
<comment type="caution">
    <text evidence="1">The sequence shown here is derived from an EMBL/GenBank/DDBJ whole genome shotgun (WGS) entry which is preliminary data.</text>
</comment>
<dbReference type="EMBL" id="MWWT01000001">
    <property type="protein sequence ID" value="OZG55087.1"/>
    <property type="molecule type" value="Genomic_DNA"/>
</dbReference>
<dbReference type="NCBIfam" id="TIGR01866">
    <property type="entry name" value="cas_Csn2"/>
    <property type="match status" value="1"/>
</dbReference>
<organism evidence="1 2">
    <name type="scientific">Alloscardovia macacae</name>
    <dbReference type="NCBI Taxonomy" id="1160091"/>
    <lineage>
        <taxon>Bacteria</taxon>
        <taxon>Bacillati</taxon>
        <taxon>Actinomycetota</taxon>
        <taxon>Actinomycetes</taxon>
        <taxon>Bifidobacteriales</taxon>
        <taxon>Bifidobacteriaceae</taxon>
        <taxon>Alloscardovia</taxon>
    </lineage>
</organism>